<accession>A0A1I7X155</accession>
<feature type="domain" description="RUN" evidence="2">
    <location>
        <begin position="35"/>
        <end position="201"/>
    </location>
</feature>
<keyword evidence="3" id="KW-1185">Reference proteome</keyword>
<dbReference type="PROSITE" id="PS50826">
    <property type="entry name" value="RUN"/>
    <property type="match status" value="1"/>
</dbReference>
<dbReference type="PANTHER" id="PTHR47194:SF3">
    <property type="entry name" value="SORTING NEXIN 29"/>
    <property type="match status" value="1"/>
</dbReference>
<dbReference type="SUPFAM" id="SSF140741">
    <property type="entry name" value="RUN domain-like"/>
    <property type="match status" value="1"/>
</dbReference>
<name>A0A1I7X155_HETBA</name>
<dbReference type="Gene3D" id="1.20.58.900">
    <property type="match status" value="1"/>
</dbReference>
<keyword evidence="1" id="KW-1133">Transmembrane helix</keyword>
<sequence>MSGCTNHDKSKTDLSKELETVLKASIAASYSIRENLPSEITQNICNVIEAIFIHGLRDPFFLKGSRYAKYPEPVRDQNFWPFVSKYSHRSITTQINALNQIKSEIGRGRVRFSCLILMYCMFKEICCANETAYYYGSRSLVFSTVINILNIISYISVNFILQAWIRIVLNESSMEHYLQLLLSEKRAMQSKYFAYIYKYFY</sequence>
<evidence type="ECO:0000256" key="1">
    <source>
        <dbReference type="SAM" id="Phobius"/>
    </source>
</evidence>
<evidence type="ECO:0000313" key="3">
    <source>
        <dbReference type="Proteomes" id="UP000095283"/>
    </source>
</evidence>
<dbReference type="WBParaSite" id="Hba_11180">
    <property type="protein sequence ID" value="Hba_11180"/>
    <property type="gene ID" value="Hba_11180"/>
</dbReference>
<evidence type="ECO:0000313" key="4">
    <source>
        <dbReference type="WBParaSite" id="Hba_11180"/>
    </source>
</evidence>
<dbReference type="AlphaFoldDB" id="A0A1I7X155"/>
<reference evidence="4" key="1">
    <citation type="submission" date="2016-11" db="UniProtKB">
        <authorList>
            <consortium name="WormBaseParasite"/>
        </authorList>
    </citation>
    <scope>IDENTIFICATION</scope>
</reference>
<feature type="transmembrane region" description="Helical" evidence="1">
    <location>
        <begin position="141"/>
        <end position="165"/>
    </location>
</feature>
<dbReference type="Pfam" id="PF02759">
    <property type="entry name" value="RUN"/>
    <property type="match status" value="1"/>
</dbReference>
<keyword evidence="1" id="KW-0812">Transmembrane</keyword>
<organism evidence="3 4">
    <name type="scientific">Heterorhabditis bacteriophora</name>
    <name type="common">Entomopathogenic nematode worm</name>
    <dbReference type="NCBI Taxonomy" id="37862"/>
    <lineage>
        <taxon>Eukaryota</taxon>
        <taxon>Metazoa</taxon>
        <taxon>Ecdysozoa</taxon>
        <taxon>Nematoda</taxon>
        <taxon>Chromadorea</taxon>
        <taxon>Rhabditida</taxon>
        <taxon>Rhabditina</taxon>
        <taxon>Rhabditomorpha</taxon>
        <taxon>Strongyloidea</taxon>
        <taxon>Heterorhabditidae</taxon>
        <taxon>Heterorhabditis</taxon>
    </lineage>
</organism>
<proteinExistence type="predicted"/>
<keyword evidence="1" id="KW-0472">Membrane</keyword>
<protein>
    <submittedName>
        <fullName evidence="4">RUN domain-containing protein</fullName>
    </submittedName>
</protein>
<dbReference type="InterPro" id="IPR004012">
    <property type="entry name" value="Run_dom"/>
</dbReference>
<dbReference type="InterPro" id="IPR037213">
    <property type="entry name" value="Run_dom_sf"/>
</dbReference>
<dbReference type="Proteomes" id="UP000095283">
    <property type="component" value="Unplaced"/>
</dbReference>
<evidence type="ECO:0000259" key="2">
    <source>
        <dbReference type="PROSITE" id="PS50826"/>
    </source>
</evidence>
<dbReference type="PANTHER" id="PTHR47194">
    <property type="entry name" value="SORTING NEXIN-29-RELATED"/>
    <property type="match status" value="1"/>
</dbReference>